<dbReference type="PANTHER" id="PTHR12743:SF3">
    <property type="entry name" value="HOLOCYTOCHROME-C SYNTHASE"/>
    <property type="match status" value="1"/>
</dbReference>
<comment type="catalytic activity">
    <reaction evidence="10">
        <text>holo-[cytochrome c] = apo-[cytochrome c] + heme b</text>
        <dbReference type="Rhea" id="RHEA:22648"/>
        <dbReference type="Rhea" id="RHEA-COMP:10725"/>
        <dbReference type="Rhea" id="RHEA-COMP:10726"/>
        <dbReference type="ChEBI" id="CHEBI:29950"/>
        <dbReference type="ChEBI" id="CHEBI:60344"/>
        <dbReference type="ChEBI" id="CHEBI:83739"/>
        <dbReference type="EC" id="4.4.1.17"/>
    </reaction>
</comment>
<protein>
    <recommendedName>
        <fullName evidence="10">Holocytochrome c-type synthase</fullName>
        <ecNumber evidence="10">4.4.1.17</ecNumber>
    </recommendedName>
</protein>
<evidence type="ECO:0000256" key="3">
    <source>
        <dbReference type="ARBA" id="ARBA00022617"/>
    </source>
</evidence>
<evidence type="ECO:0000256" key="2">
    <source>
        <dbReference type="ARBA" id="ARBA00007255"/>
    </source>
</evidence>
<dbReference type="EC" id="4.4.1.17" evidence="10"/>
<proteinExistence type="inferred from homology"/>
<evidence type="ECO:0000256" key="9">
    <source>
        <dbReference type="ARBA" id="ARBA00023239"/>
    </source>
</evidence>
<evidence type="ECO:0000313" key="14">
    <source>
        <dbReference type="Proteomes" id="UP001437256"/>
    </source>
</evidence>
<dbReference type="InterPro" id="IPR000511">
    <property type="entry name" value="Holocyt_c/c1_synthase"/>
</dbReference>
<reference evidence="13 14" key="1">
    <citation type="submission" date="2024-05" db="EMBL/GenBank/DDBJ databases">
        <title>A draft genome resource for the thread blight pathogen Marasmius tenuissimus strain MS-2.</title>
        <authorList>
            <person name="Yulfo-Soto G.E."/>
            <person name="Baruah I.K."/>
            <person name="Amoako-Attah I."/>
            <person name="Bukari Y."/>
            <person name="Meinhardt L.W."/>
            <person name="Bailey B.A."/>
            <person name="Cohen S.P."/>
        </authorList>
    </citation>
    <scope>NUCLEOTIDE SEQUENCE [LARGE SCALE GENOMIC DNA]</scope>
    <source>
        <strain evidence="13 14">MS-2</strain>
    </source>
</reference>
<keyword evidence="7 10" id="KW-0496">Mitochondrion</keyword>
<dbReference type="Proteomes" id="UP001437256">
    <property type="component" value="Unassembled WGS sequence"/>
</dbReference>
<name>A0ABR2ZLI1_9AGAR</name>
<evidence type="ECO:0000256" key="7">
    <source>
        <dbReference type="ARBA" id="ARBA00023128"/>
    </source>
</evidence>
<dbReference type="PROSITE" id="PS00822">
    <property type="entry name" value="CYTO_HEME_LYASE_2"/>
    <property type="match status" value="1"/>
</dbReference>
<evidence type="ECO:0000256" key="10">
    <source>
        <dbReference type="RuleBase" id="RU363130"/>
    </source>
</evidence>
<evidence type="ECO:0000256" key="12">
    <source>
        <dbReference type="SAM" id="Phobius"/>
    </source>
</evidence>
<sequence length="269" mass="29884">MSTKLPQCPVSNQTASSTNGLAKCPASIANIDPRNNMPVESQTPATGQASELSIERITSSIPRPAESTSGHQSNTQDNWEYPSPQQFHNALLRKGYDTPENQAESMVFIHNELNEYAWGQVVRWESRFHGGGEEAAKLQLASFSGIHGHLSNKARLFRYGKRIFPSYFTLPEPFDRHDWIVRRPTSGQEARYVIDYYRLKDDEGDDAFYMDVRPAFDSVSNASARVAAMLDKVASAGGSCKANWSLFSSMAVMTVIISGCLIVPMIGRR</sequence>
<comment type="caution">
    <text evidence="13">The sequence shown here is derived from an EMBL/GenBank/DDBJ whole genome shotgun (WGS) entry which is preliminary data.</text>
</comment>
<evidence type="ECO:0000256" key="8">
    <source>
        <dbReference type="ARBA" id="ARBA00023136"/>
    </source>
</evidence>
<comment type="similarity">
    <text evidence="2 10">Belongs to the cytochrome c-type heme lyase family.</text>
</comment>
<keyword evidence="12" id="KW-1133">Transmembrane helix</keyword>
<evidence type="ECO:0000313" key="13">
    <source>
        <dbReference type="EMBL" id="KAL0062556.1"/>
    </source>
</evidence>
<feature type="region of interest" description="Disordered" evidence="11">
    <location>
        <begin position="29"/>
        <end position="83"/>
    </location>
</feature>
<evidence type="ECO:0000256" key="11">
    <source>
        <dbReference type="SAM" id="MobiDB-lite"/>
    </source>
</evidence>
<evidence type="ECO:0000256" key="1">
    <source>
        <dbReference type="ARBA" id="ARBA00004273"/>
    </source>
</evidence>
<accession>A0ABR2ZLI1</accession>
<keyword evidence="8 10" id="KW-0472">Membrane</keyword>
<evidence type="ECO:0000256" key="5">
    <source>
        <dbReference type="ARBA" id="ARBA00022792"/>
    </source>
</evidence>
<keyword evidence="6 10" id="KW-0408">Iron</keyword>
<evidence type="ECO:0000256" key="6">
    <source>
        <dbReference type="ARBA" id="ARBA00023004"/>
    </source>
</evidence>
<dbReference type="PANTHER" id="PTHR12743">
    <property type="entry name" value="CYTOCHROME C1 HEME LYASE"/>
    <property type="match status" value="1"/>
</dbReference>
<dbReference type="GO" id="GO:0004408">
    <property type="term" value="F:holocytochrome-c synthase activity"/>
    <property type="evidence" value="ECO:0007669"/>
    <property type="project" value="UniProtKB-EC"/>
</dbReference>
<keyword evidence="3 10" id="KW-0349">Heme</keyword>
<dbReference type="Pfam" id="PF01265">
    <property type="entry name" value="Cyto_heme_lyase"/>
    <property type="match status" value="1"/>
</dbReference>
<feature type="compositionally biased region" description="Polar residues" evidence="11">
    <location>
        <begin position="38"/>
        <end position="83"/>
    </location>
</feature>
<dbReference type="EMBL" id="JBBXMP010000102">
    <property type="protein sequence ID" value="KAL0062556.1"/>
    <property type="molecule type" value="Genomic_DNA"/>
</dbReference>
<keyword evidence="5 10" id="KW-0999">Mitochondrion inner membrane</keyword>
<keyword evidence="12" id="KW-0812">Transmembrane</keyword>
<organism evidence="13 14">
    <name type="scientific">Marasmius tenuissimus</name>
    <dbReference type="NCBI Taxonomy" id="585030"/>
    <lineage>
        <taxon>Eukaryota</taxon>
        <taxon>Fungi</taxon>
        <taxon>Dikarya</taxon>
        <taxon>Basidiomycota</taxon>
        <taxon>Agaricomycotina</taxon>
        <taxon>Agaricomycetes</taxon>
        <taxon>Agaricomycetidae</taxon>
        <taxon>Agaricales</taxon>
        <taxon>Marasmiineae</taxon>
        <taxon>Marasmiaceae</taxon>
        <taxon>Marasmius</taxon>
    </lineage>
</organism>
<feature type="transmembrane region" description="Helical" evidence="12">
    <location>
        <begin position="244"/>
        <end position="266"/>
    </location>
</feature>
<feature type="region of interest" description="Disordered" evidence="11">
    <location>
        <begin position="1"/>
        <end position="20"/>
    </location>
</feature>
<comment type="function">
    <text evidence="10">Lyase that catalyzes the covalent linking of the heme group to the cytochrome C apoprotein to produce the mature functional cytochrome.</text>
</comment>
<gene>
    <name evidence="13" type="primary">CYC3_3</name>
    <name evidence="13" type="ORF">AAF712_010595</name>
</gene>
<comment type="subcellular location">
    <subcellularLocation>
        <location evidence="1 10">Mitochondrion inner membrane</location>
    </subcellularLocation>
</comment>
<keyword evidence="14" id="KW-1185">Reference proteome</keyword>
<keyword evidence="9 10" id="KW-0456">Lyase</keyword>
<evidence type="ECO:0000256" key="4">
    <source>
        <dbReference type="ARBA" id="ARBA00022723"/>
    </source>
</evidence>
<keyword evidence="4 10" id="KW-0479">Metal-binding</keyword>